<dbReference type="RefSeq" id="WP_188934736.1">
    <property type="nucleotide sequence ID" value="NZ_BMJC01000004.1"/>
</dbReference>
<evidence type="ECO:0000259" key="2">
    <source>
        <dbReference type="PROSITE" id="PS50995"/>
    </source>
</evidence>
<dbReference type="Gene3D" id="3.20.20.80">
    <property type="entry name" value="Glycosidases"/>
    <property type="match status" value="1"/>
</dbReference>
<dbReference type="PROSITE" id="PS50995">
    <property type="entry name" value="HTH_MARR_2"/>
    <property type="match status" value="1"/>
</dbReference>
<accession>A0A8J2UFU2</accession>
<protein>
    <recommendedName>
        <fullName evidence="2">HTH marR-type domain-containing protein</fullName>
    </recommendedName>
</protein>
<proteinExistence type="predicted"/>
<keyword evidence="4" id="KW-1185">Reference proteome</keyword>
<reference evidence="3" key="2">
    <citation type="submission" date="2020-09" db="EMBL/GenBank/DDBJ databases">
        <authorList>
            <person name="Sun Q."/>
            <person name="Zhou Y."/>
        </authorList>
    </citation>
    <scope>NUCLEOTIDE SEQUENCE</scope>
    <source>
        <strain evidence="3">CGMCC 1.15448</strain>
    </source>
</reference>
<dbReference type="AlphaFoldDB" id="A0A8J2UFU2"/>
<reference evidence="3" key="1">
    <citation type="journal article" date="2014" name="Int. J. Syst. Evol. Microbiol.">
        <title>Complete genome sequence of Corynebacterium casei LMG S-19264T (=DSM 44701T), isolated from a smear-ripened cheese.</title>
        <authorList>
            <consortium name="US DOE Joint Genome Institute (JGI-PGF)"/>
            <person name="Walter F."/>
            <person name="Albersmeier A."/>
            <person name="Kalinowski J."/>
            <person name="Ruckert C."/>
        </authorList>
    </citation>
    <scope>NUCLEOTIDE SEQUENCE</scope>
    <source>
        <strain evidence="3">CGMCC 1.15448</strain>
    </source>
</reference>
<evidence type="ECO:0000313" key="4">
    <source>
        <dbReference type="Proteomes" id="UP000607559"/>
    </source>
</evidence>
<dbReference type="Pfam" id="PF12802">
    <property type="entry name" value="MarR_2"/>
    <property type="match status" value="1"/>
</dbReference>
<dbReference type="PANTHER" id="PTHR43405">
    <property type="entry name" value="GLYCOSYL HYDROLASE DIGH"/>
    <property type="match status" value="1"/>
</dbReference>
<comment type="caution">
    <text evidence="3">The sequence shown here is derived from an EMBL/GenBank/DDBJ whole genome shotgun (WGS) entry which is preliminary data.</text>
</comment>
<dbReference type="Proteomes" id="UP000607559">
    <property type="component" value="Unassembled WGS sequence"/>
</dbReference>
<dbReference type="GO" id="GO:0003700">
    <property type="term" value="F:DNA-binding transcription factor activity"/>
    <property type="evidence" value="ECO:0007669"/>
    <property type="project" value="InterPro"/>
</dbReference>
<evidence type="ECO:0000256" key="1">
    <source>
        <dbReference type="ARBA" id="ARBA00022729"/>
    </source>
</evidence>
<dbReference type="InterPro" id="IPR003790">
    <property type="entry name" value="GHL10"/>
</dbReference>
<dbReference type="InterPro" id="IPR036388">
    <property type="entry name" value="WH-like_DNA-bd_sf"/>
</dbReference>
<dbReference type="SUPFAM" id="SSF51445">
    <property type="entry name" value="(Trans)glycosidases"/>
    <property type="match status" value="1"/>
</dbReference>
<dbReference type="SMART" id="SM00347">
    <property type="entry name" value="HTH_MARR"/>
    <property type="match status" value="1"/>
</dbReference>
<name>A0A8J2UFU2_9BACT</name>
<dbReference type="InterPro" id="IPR000835">
    <property type="entry name" value="HTH_MarR-typ"/>
</dbReference>
<evidence type="ECO:0000313" key="3">
    <source>
        <dbReference type="EMBL" id="GGB11259.1"/>
    </source>
</evidence>
<dbReference type="SUPFAM" id="SSF46785">
    <property type="entry name" value="Winged helix' DNA-binding domain"/>
    <property type="match status" value="1"/>
</dbReference>
<keyword evidence="1" id="KW-0732">Signal</keyword>
<dbReference type="EMBL" id="BMJC01000004">
    <property type="protein sequence ID" value="GGB11259.1"/>
    <property type="molecule type" value="Genomic_DNA"/>
</dbReference>
<dbReference type="Pfam" id="PF02638">
    <property type="entry name" value="GHL10"/>
    <property type="match status" value="1"/>
</dbReference>
<sequence length="676" mass="77258">MGLENEINQRKFRSEHQKARINIIYTYNWLSEKISSMFEDWDITPRQFNILRILRGEGKPLSTLQIRQRMLDKMSDTSRIVDRLLRKGLVRKTPNGEDRRLVDIVITAKGRKLLEKIDPFEENSDKIMTNLTEEEAKTLNGLLDKLRNTACLVLFVAATALCIPMPSVAQTAAAAGAVAQSPKYEFRAAWVASVDNIDWPSKKGLPVDSQKVEFTRLLDMHKRDGLNAVVVQIRPAADAFFPSPYEPWSEWLTGVQGLAPSPYYDPLSFMIEEAHRRGMEFHAWCNPYRAVKSIGRSSVAADHITRQHPDWFVRFENTLYFDPGNKEVQQYVTKVIRDIVHRYDIDALHFDDYFYPYDIVEGGGKGKDFPDNKTYALYGGGMSKGDWRRSNVDSVILMISRAIKEEKPYCKFGISPFAIWRNRSQDPDGSDTQGGVTDYDNLYANIELWLKQGWIDYVVPQIYFDFDHPRAPYGALLDWWAHHSYGKQCYIGLGIYKAFERIAAWHDPTQLPRQIQALRTYPTVQGAVYFSSSSFDTDPFGWCDSLQNNYYSYPALIPPMPWIDSTKPHEPLCHIEYNRKDGTGTAWLSKGAPDDSLRGFAIYESDLETVNIDSIHISDFVPYDPVAGYTIHGSTGEEKGPTHYYFVTAISRNNVESRPVPLIFSNFTTSTGQLAP</sequence>
<dbReference type="InterPro" id="IPR017853">
    <property type="entry name" value="GH"/>
</dbReference>
<dbReference type="PANTHER" id="PTHR43405:SF1">
    <property type="entry name" value="GLYCOSYL HYDROLASE DIGH"/>
    <property type="match status" value="1"/>
</dbReference>
<dbReference type="InterPro" id="IPR052177">
    <property type="entry name" value="Divisome_Glycosyl_Hydrolase"/>
</dbReference>
<dbReference type="InterPro" id="IPR036390">
    <property type="entry name" value="WH_DNA-bd_sf"/>
</dbReference>
<dbReference type="PRINTS" id="PR00598">
    <property type="entry name" value="HTHMARR"/>
</dbReference>
<gene>
    <name evidence="3" type="ORF">GCM10011511_38570</name>
</gene>
<dbReference type="Gene3D" id="1.10.10.10">
    <property type="entry name" value="Winged helix-like DNA-binding domain superfamily/Winged helix DNA-binding domain"/>
    <property type="match status" value="1"/>
</dbReference>
<organism evidence="3 4">
    <name type="scientific">Puia dinghuensis</name>
    <dbReference type="NCBI Taxonomy" id="1792502"/>
    <lineage>
        <taxon>Bacteria</taxon>
        <taxon>Pseudomonadati</taxon>
        <taxon>Bacteroidota</taxon>
        <taxon>Chitinophagia</taxon>
        <taxon>Chitinophagales</taxon>
        <taxon>Chitinophagaceae</taxon>
        <taxon>Puia</taxon>
    </lineage>
</organism>
<feature type="domain" description="HTH marR-type" evidence="2">
    <location>
        <begin position="1"/>
        <end position="148"/>
    </location>
</feature>